<comment type="subcellular location">
    <subcellularLocation>
        <location evidence="2">Cell membrane</location>
    </subcellularLocation>
</comment>
<accession>A0ABV3YNA1</accession>
<dbReference type="InterPro" id="IPR005467">
    <property type="entry name" value="His_kinase_dom"/>
</dbReference>
<evidence type="ECO:0000256" key="17">
    <source>
        <dbReference type="ARBA" id="ARBA00025207"/>
    </source>
</evidence>
<feature type="domain" description="PAS" evidence="19">
    <location>
        <begin position="88"/>
        <end position="141"/>
    </location>
</feature>
<keyword evidence="6" id="KW-1003">Cell membrane</keyword>
<keyword evidence="9 20" id="KW-0808">Transferase</keyword>
<keyword evidence="21" id="KW-1185">Reference proteome</keyword>
<feature type="domain" description="Histidine kinase" evidence="18">
    <location>
        <begin position="211"/>
        <end position="428"/>
    </location>
</feature>
<dbReference type="Proteomes" id="UP001560296">
    <property type="component" value="Unassembled WGS sequence"/>
</dbReference>
<evidence type="ECO:0000256" key="10">
    <source>
        <dbReference type="ARBA" id="ARBA00022692"/>
    </source>
</evidence>
<evidence type="ECO:0000259" key="18">
    <source>
        <dbReference type="PROSITE" id="PS50109"/>
    </source>
</evidence>
<dbReference type="NCBIfam" id="NF008235">
    <property type="entry name" value="PRK11006.1"/>
    <property type="match status" value="1"/>
</dbReference>
<dbReference type="InterPro" id="IPR035965">
    <property type="entry name" value="PAS-like_dom_sf"/>
</dbReference>
<keyword evidence="8" id="KW-0592">Phosphate transport</keyword>
<reference evidence="20 21" key="1">
    <citation type="submission" date="2024-07" db="EMBL/GenBank/DDBJ databases">
        <authorList>
            <person name="Li M."/>
        </authorList>
    </citation>
    <scope>NUCLEOTIDE SEQUENCE [LARGE SCALE GENOMIC DNA]</scope>
    <source>
        <strain evidence="20 21">25A3E</strain>
    </source>
</reference>
<evidence type="ECO:0000256" key="16">
    <source>
        <dbReference type="ARBA" id="ARBA00023136"/>
    </source>
</evidence>
<evidence type="ECO:0000256" key="9">
    <source>
        <dbReference type="ARBA" id="ARBA00022679"/>
    </source>
</evidence>
<dbReference type="PROSITE" id="PS50109">
    <property type="entry name" value="HIS_KIN"/>
    <property type="match status" value="1"/>
</dbReference>
<dbReference type="PANTHER" id="PTHR45453">
    <property type="entry name" value="PHOSPHATE REGULON SENSOR PROTEIN PHOR"/>
    <property type="match status" value="1"/>
</dbReference>
<evidence type="ECO:0000256" key="14">
    <source>
        <dbReference type="ARBA" id="ARBA00022989"/>
    </source>
</evidence>
<dbReference type="InterPro" id="IPR003594">
    <property type="entry name" value="HATPase_dom"/>
</dbReference>
<dbReference type="InterPro" id="IPR050351">
    <property type="entry name" value="BphY/WalK/GraS-like"/>
</dbReference>
<dbReference type="CDD" id="cd00082">
    <property type="entry name" value="HisKA"/>
    <property type="match status" value="1"/>
</dbReference>
<evidence type="ECO:0000256" key="12">
    <source>
        <dbReference type="ARBA" id="ARBA00022777"/>
    </source>
</evidence>
<evidence type="ECO:0000256" key="2">
    <source>
        <dbReference type="ARBA" id="ARBA00004236"/>
    </source>
</evidence>
<evidence type="ECO:0000313" key="20">
    <source>
        <dbReference type="EMBL" id="MEX6500787.1"/>
    </source>
</evidence>
<proteinExistence type="predicted"/>
<evidence type="ECO:0000256" key="1">
    <source>
        <dbReference type="ARBA" id="ARBA00000085"/>
    </source>
</evidence>
<dbReference type="Gene3D" id="1.10.287.130">
    <property type="match status" value="1"/>
</dbReference>
<comment type="catalytic activity">
    <reaction evidence="1">
        <text>ATP + protein L-histidine = ADP + protein N-phospho-L-histidine.</text>
        <dbReference type="EC" id="2.7.13.3"/>
    </reaction>
</comment>
<keyword evidence="16" id="KW-0472">Membrane</keyword>
<sequence>MNNNWRGALVRRLLLLVGGCLLLGLLTGAYAWILAIGLATYLCWHLGQLLRLHRWLKEQPDEPPPDGYGLWGEVFDSIYHLQRRNEKARGRLQAVIDRVQESTAALKDAVIMLDSQGNLEWWNRAAETLLGLKTPQDSGQSISNLVRDPRFKEYFDKGSYQEPLDLPSPVNGNRRLQFHITQYGNREHLMLVRDVTRIHQLEQMRKDFVANVSHELRTPLTVISGYLETLLDNVEAVNPRWLRPLQQMQQQGGRMQNLLNDLLLLAKLEATDYPSDNHPVAIDLLLLSIKNDAQALSGDRGHRISLEADAHLKLKGSEAELRSAFSNLVFNAVKYTPDEGQIHIRWWADEQGAHLAVQDSGLGIEAKHLPRLTERFYRVDSSRASNTGGTGLGLAIVKHVLLRHRGRLEISSRLGKGSTFTCHFPGSQMVRRPQ</sequence>
<dbReference type="PANTHER" id="PTHR45453:SF1">
    <property type="entry name" value="PHOSPHATE REGULON SENSOR PROTEIN PHOR"/>
    <property type="match status" value="1"/>
</dbReference>
<dbReference type="InterPro" id="IPR004358">
    <property type="entry name" value="Sig_transdc_His_kin-like_C"/>
</dbReference>
<dbReference type="InterPro" id="IPR003661">
    <property type="entry name" value="HisK_dim/P_dom"/>
</dbReference>
<evidence type="ECO:0000256" key="7">
    <source>
        <dbReference type="ARBA" id="ARBA00022553"/>
    </source>
</evidence>
<evidence type="ECO:0000313" key="21">
    <source>
        <dbReference type="Proteomes" id="UP001560296"/>
    </source>
</evidence>
<dbReference type="Pfam" id="PF00512">
    <property type="entry name" value="HisKA"/>
    <property type="match status" value="1"/>
</dbReference>
<keyword evidence="13" id="KW-0067">ATP-binding</keyword>
<dbReference type="PROSITE" id="PS50112">
    <property type="entry name" value="PAS"/>
    <property type="match status" value="1"/>
</dbReference>
<dbReference type="Pfam" id="PF02518">
    <property type="entry name" value="HATPase_c"/>
    <property type="match status" value="1"/>
</dbReference>
<evidence type="ECO:0000256" key="3">
    <source>
        <dbReference type="ARBA" id="ARBA00012438"/>
    </source>
</evidence>
<evidence type="ECO:0000256" key="8">
    <source>
        <dbReference type="ARBA" id="ARBA00022592"/>
    </source>
</evidence>
<dbReference type="SUPFAM" id="SSF55785">
    <property type="entry name" value="PYP-like sensor domain (PAS domain)"/>
    <property type="match status" value="1"/>
</dbReference>
<dbReference type="InterPro" id="IPR036097">
    <property type="entry name" value="HisK_dim/P_sf"/>
</dbReference>
<keyword evidence="10" id="KW-0812">Transmembrane</keyword>
<dbReference type="CDD" id="cd00130">
    <property type="entry name" value="PAS"/>
    <property type="match status" value="1"/>
</dbReference>
<dbReference type="InterPro" id="IPR036890">
    <property type="entry name" value="HATPase_C_sf"/>
</dbReference>
<evidence type="ECO:0000256" key="5">
    <source>
        <dbReference type="ARBA" id="ARBA00022448"/>
    </source>
</evidence>
<keyword evidence="12 20" id="KW-0418">Kinase</keyword>
<dbReference type="Pfam" id="PF11808">
    <property type="entry name" value="PhoR"/>
    <property type="match status" value="1"/>
</dbReference>
<dbReference type="Pfam" id="PF00989">
    <property type="entry name" value="PAS"/>
    <property type="match status" value="1"/>
</dbReference>
<dbReference type="SMART" id="SM00387">
    <property type="entry name" value="HATPase_c"/>
    <property type="match status" value="1"/>
</dbReference>
<dbReference type="RefSeq" id="WP_369285707.1">
    <property type="nucleotide sequence ID" value="NZ_JBFTEG010000001.1"/>
</dbReference>
<keyword evidence="15" id="KW-0902">Two-component regulatory system</keyword>
<dbReference type="Gene3D" id="3.30.450.20">
    <property type="entry name" value="PAS domain"/>
    <property type="match status" value="1"/>
</dbReference>
<dbReference type="PRINTS" id="PR00344">
    <property type="entry name" value="BCTRLSENSOR"/>
</dbReference>
<dbReference type="SUPFAM" id="SSF47384">
    <property type="entry name" value="Homodimeric domain of signal transducing histidine kinase"/>
    <property type="match status" value="1"/>
</dbReference>
<comment type="function">
    <text evidence="17">Member of the two-component regulatory system PhoR/PhoB involved in the phosphate regulon genes expression. PhoR may function as a membrane-associated protein kinase that phosphorylates PhoB in response to environmental signals.</text>
</comment>
<evidence type="ECO:0000256" key="11">
    <source>
        <dbReference type="ARBA" id="ARBA00022741"/>
    </source>
</evidence>
<name>A0ABV3YNA1_9PSED</name>
<dbReference type="InterPro" id="IPR014310">
    <property type="entry name" value="Sig_transdc_His_kinase_PhoR"/>
</dbReference>
<evidence type="ECO:0000256" key="6">
    <source>
        <dbReference type="ARBA" id="ARBA00022475"/>
    </source>
</evidence>
<organism evidence="20 21">
    <name type="scientific">Pseudomonas zhanjiangensis</name>
    <dbReference type="NCBI Taxonomy" id="3239015"/>
    <lineage>
        <taxon>Bacteria</taxon>
        <taxon>Pseudomonadati</taxon>
        <taxon>Pseudomonadota</taxon>
        <taxon>Gammaproteobacteria</taxon>
        <taxon>Pseudomonadales</taxon>
        <taxon>Pseudomonadaceae</taxon>
        <taxon>Pseudomonas</taxon>
    </lineage>
</organism>
<keyword evidence="11" id="KW-0547">Nucleotide-binding</keyword>
<evidence type="ECO:0000259" key="19">
    <source>
        <dbReference type="PROSITE" id="PS50112"/>
    </source>
</evidence>
<keyword evidence="14" id="KW-1133">Transmembrane helix</keyword>
<evidence type="ECO:0000256" key="4">
    <source>
        <dbReference type="ARBA" id="ARBA00019665"/>
    </source>
</evidence>
<dbReference type="Gene3D" id="3.30.565.10">
    <property type="entry name" value="Histidine kinase-like ATPase, C-terminal domain"/>
    <property type="match status" value="1"/>
</dbReference>
<dbReference type="NCBIfam" id="TIGR02966">
    <property type="entry name" value="phoR_proteo"/>
    <property type="match status" value="1"/>
</dbReference>
<protein>
    <recommendedName>
        <fullName evidence="4">Phosphate regulon sensor protein PhoR</fullName>
        <ecNumber evidence="3">2.7.13.3</ecNumber>
    </recommendedName>
</protein>
<evidence type="ECO:0000256" key="13">
    <source>
        <dbReference type="ARBA" id="ARBA00022840"/>
    </source>
</evidence>
<dbReference type="InterPro" id="IPR013767">
    <property type="entry name" value="PAS_fold"/>
</dbReference>
<dbReference type="SMART" id="SM00091">
    <property type="entry name" value="PAS"/>
    <property type="match status" value="1"/>
</dbReference>
<dbReference type="EMBL" id="JBFTEG010000001">
    <property type="protein sequence ID" value="MEX6500787.1"/>
    <property type="molecule type" value="Genomic_DNA"/>
</dbReference>
<keyword evidence="7" id="KW-0597">Phosphoprotein</keyword>
<dbReference type="InterPro" id="IPR021766">
    <property type="entry name" value="PhoR_N"/>
</dbReference>
<evidence type="ECO:0000256" key="15">
    <source>
        <dbReference type="ARBA" id="ARBA00023012"/>
    </source>
</evidence>
<dbReference type="EC" id="2.7.13.3" evidence="3"/>
<dbReference type="SMART" id="SM00388">
    <property type="entry name" value="HisKA"/>
    <property type="match status" value="1"/>
</dbReference>
<dbReference type="SUPFAM" id="SSF55874">
    <property type="entry name" value="ATPase domain of HSP90 chaperone/DNA topoisomerase II/histidine kinase"/>
    <property type="match status" value="1"/>
</dbReference>
<dbReference type="InterPro" id="IPR000014">
    <property type="entry name" value="PAS"/>
</dbReference>
<comment type="caution">
    <text evidence="20">The sequence shown here is derived from an EMBL/GenBank/DDBJ whole genome shotgun (WGS) entry which is preliminary data.</text>
</comment>
<dbReference type="GO" id="GO:0004673">
    <property type="term" value="F:protein histidine kinase activity"/>
    <property type="evidence" value="ECO:0007669"/>
    <property type="project" value="UniProtKB-EC"/>
</dbReference>
<keyword evidence="5" id="KW-0813">Transport</keyword>
<gene>
    <name evidence="20" type="primary">phoR</name>
    <name evidence="20" type="ORF">AB5S05_01825</name>
</gene>